<keyword evidence="6" id="KW-1133">Transmembrane helix</keyword>
<protein>
    <recommendedName>
        <fullName evidence="2">ADAM10 endopeptidase</fullName>
        <ecNumber evidence="2">3.4.24.81</ecNumber>
    </recommendedName>
</protein>
<feature type="active site" evidence="4">
    <location>
        <position position="387"/>
    </location>
</feature>
<dbReference type="Pfam" id="PF21299">
    <property type="entry name" value="ADAM10_Cys-rich"/>
    <property type="match status" value="1"/>
</dbReference>
<evidence type="ECO:0000256" key="3">
    <source>
        <dbReference type="ARBA" id="ARBA00022685"/>
    </source>
</evidence>
<dbReference type="Gene3D" id="4.10.70.10">
    <property type="entry name" value="Disintegrin domain"/>
    <property type="match status" value="1"/>
</dbReference>
<dbReference type="GO" id="GO:0005886">
    <property type="term" value="C:plasma membrane"/>
    <property type="evidence" value="ECO:0007669"/>
    <property type="project" value="TreeGrafter"/>
</dbReference>
<dbReference type="GO" id="GO:0046872">
    <property type="term" value="F:metal ion binding"/>
    <property type="evidence" value="ECO:0007669"/>
    <property type="project" value="UniProtKB-KW"/>
</dbReference>
<dbReference type="VEuPathDB" id="VectorBase:LLOJ005743"/>
<feature type="compositionally biased region" description="Basic and acidic residues" evidence="5">
    <location>
        <begin position="931"/>
        <end position="940"/>
    </location>
</feature>
<dbReference type="SUPFAM" id="SSF55486">
    <property type="entry name" value="Metalloproteases ('zincins'), catalytic domain"/>
    <property type="match status" value="1"/>
</dbReference>
<dbReference type="Pfam" id="PF00200">
    <property type="entry name" value="Disintegrin"/>
    <property type="match status" value="1"/>
</dbReference>
<dbReference type="InterPro" id="IPR049038">
    <property type="entry name" value="ADAM10_Cys-rich"/>
</dbReference>
<dbReference type="EC" id="3.4.24.81" evidence="2"/>
<evidence type="ECO:0000259" key="8">
    <source>
        <dbReference type="PROSITE" id="PS50215"/>
    </source>
</evidence>
<keyword evidence="4" id="KW-0479">Metal-binding</keyword>
<evidence type="ECO:0000256" key="2">
    <source>
        <dbReference type="ARBA" id="ARBA00012332"/>
    </source>
</evidence>
<dbReference type="InterPro" id="IPR001590">
    <property type="entry name" value="Peptidase_M12B"/>
</dbReference>
<feature type="domain" description="Disintegrin" evidence="7">
    <location>
        <begin position="457"/>
        <end position="563"/>
    </location>
</feature>
<dbReference type="InterPro" id="IPR024079">
    <property type="entry name" value="MetalloPept_cat_dom_sf"/>
</dbReference>
<keyword evidence="6" id="KW-0472">Membrane</keyword>
<organism evidence="9 10">
    <name type="scientific">Lutzomyia longipalpis</name>
    <name type="common">Sand fly</name>
    <dbReference type="NCBI Taxonomy" id="7200"/>
    <lineage>
        <taxon>Eukaryota</taxon>
        <taxon>Metazoa</taxon>
        <taxon>Ecdysozoa</taxon>
        <taxon>Arthropoda</taxon>
        <taxon>Hexapoda</taxon>
        <taxon>Insecta</taxon>
        <taxon>Pterygota</taxon>
        <taxon>Neoptera</taxon>
        <taxon>Endopterygota</taxon>
        <taxon>Diptera</taxon>
        <taxon>Nematocera</taxon>
        <taxon>Psychodoidea</taxon>
        <taxon>Psychodidae</taxon>
        <taxon>Lutzomyia</taxon>
        <taxon>Lutzomyia</taxon>
    </lineage>
</organism>
<feature type="region of interest" description="Disordered" evidence="5">
    <location>
        <begin position="839"/>
        <end position="947"/>
    </location>
</feature>
<dbReference type="VEuPathDB" id="VectorBase:LLONM1_004044"/>
<keyword evidence="3" id="KW-0165">Cleavage on pair of basic residues</keyword>
<dbReference type="InterPro" id="IPR051489">
    <property type="entry name" value="ADAM_Metalloproteinase"/>
</dbReference>
<dbReference type="PANTHER" id="PTHR45702:SF2">
    <property type="entry name" value="KUZBANIAN, ISOFORM A"/>
    <property type="match status" value="1"/>
</dbReference>
<comment type="catalytic activity">
    <reaction evidence="1">
        <text>Endopeptidase of broad specificity.</text>
        <dbReference type="EC" id="3.4.24.81"/>
    </reaction>
</comment>
<name>A0A1B0CM55_LUTLO</name>
<dbReference type="PANTHER" id="PTHR45702">
    <property type="entry name" value="ADAM10/ADAM17 METALLOPEPTIDASE FAMILY MEMBER"/>
    <property type="match status" value="1"/>
</dbReference>
<feature type="domain" description="Peptidase M12B" evidence="8">
    <location>
        <begin position="321"/>
        <end position="440"/>
    </location>
</feature>
<dbReference type="PROSITE" id="PS50215">
    <property type="entry name" value="ADAM_MEPRO"/>
    <property type="match status" value="1"/>
</dbReference>
<feature type="binding site" evidence="4">
    <location>
        <position position="396"/>
    </location>
    <ligand>
        <name>Zn(2+)</name>
        <dbReference type="ChEBI" id="CHEBI:29105"/>
        <note>catalytic</note>
    </ligand>
</feature>
<dbReference type="Proteomes" id="UP000092461">
    <property type="component" value="Unassembled WGS sequence"/>
</dbReference>
<dbReference type="PROSITE" id="PS50214">
    <property type="entry name" value="DISINTEGRIN_2"/>
    <property type="match status" value="1"/>
</dbReference>
<reference evidence="9" key="1">
    <citation type="submission" date="2020-05" db="UniProtKB">
        <authorList>
            <consortium name="EnsemblMetazoa"/>
        </authorList>
    </citation>
    <scope>IDENTIFICATION</scope>
    <source>
        <strain evidence="9">Jacobina</strain>
    </source>
</reference>
<evidence type="ECO:0000256" key="4">
    <source>
        <dbReference type="PROSITE-ProRule" id="PRU00276"/>
    </source>
</evidence>
<dbReference type="SUPFAM" id="SSF57552">
    <property type="entry name" value="Blood coagulation inhibitor (disintegrin)"/>
    <property type="match status" value="1"/>
</dbReference>
<sequence length="947" mass="105681">MNFMSGSFSFLFAGRRLNEYISHYETLSYDTKHVHASHNRAKRSVTKDPYVYLRFDAHGENFHMRLKRDVTTFSDNLVIDGSDGPVAVDTSHIYQGELLNVPKSHVFGSVIDGVFEGRIVTGRESYFVENAKHYFPNKTHTDESGFHSVIYKESHVSDPYEDVRQGHGGGCGITDEISSWMDSIQNSAVEEPEEKPAAVKENPGVPIKAKDEDFQWPPHQKYSKEANWRPNGDARSEENHHEEAHERVRRATRPKEENRNTCSLYIQTDPLIWRHIREGIADRALNPKIKHDRGRKHEIDEKTREEILSLIAHHVTAGLYGGTLGLAWVASASGASGGICEKYKTYTETVGGLYQSTKRSLNTGIITFVNYNSRVPPKVSQLTLAHEIGHNFGSPHDYPQECRPGGLHGNYIMFASATSGDRPNNSKFSTCSIRNISNVLDAIEDTKKRNCFLASEGAFCGNKIVESGEECDCGFNDEECQDRCCYPRQIGERDLSMNATARGCTRRARTQCSPSQGPCCQSETCSFVPAHLGVKCRGETECSWSSTCNGTTPECPEPKPRDDKTKCNNGTQLCIAGECSGSICLLWNMTECFLTSSIIPNIDKRKLCELACQNGNDTTTCRSTSEFAHLIGLPTGGINLRPGSPCDNFQGYCDVFLRCRAVDAEGPLVRLKNLLFNKETLFTVAQWITDNWYAVILIGIGFIIFMGMFIKCCAVHTPSSNPKKPPARRISDTLRGPMNTLRRMGYCDVFLRCRAVDAEGPLVRLKNLLFNKETLFTVAQWITDNWYAVILIGIGFIIFMGMFIKCCAVHTPSSNPKKPPARRISDTLRGPMNTLRRMRHHHSGGASRSIPPQHRERSRGRSGGMNRSGVQPAPRRPPSSGRGPSGSRAPAHGYGEGRGQQYYPPKATAPPAPNYSRANHPEVYSEAFPPDPRHAYEMPIRHPNTKV</sequence>
<dbReference type="EMBL" id="AJWK01018227">
    <property type="status" value="NOT_ANNOTATED_CDS"/>
    <property type="molecule type" value="Genomic_DNA"/>
</dbReference>
<dbReference type="Gene3D" id="3.40.390.10">
    <property type="entry name" value="Collagenase (Catalytic Domain)"/>
    <property type="match status" value="1"/>
</dbReference>
<dbReference type="AlphaFoldDB" id="A0A1B0CM55"/>
<dbReference type="GO" id="GO:0004222">
    <property type="term" value="F:metalloendopeptidase activity"/>
    <property type="evidence" value="ECO:0007669"/>
    <property type="project" value="InterPro"/>
</dbReference>
<keyword evidence="10" id="KW-1185">Reference proteome</keyword>
<dbReference type="InterPro" id="IPR001762">
    <property type="entry name" value="Disintegrin_dom"/>
</dbReference>
<keyword evidence="6" id="KW-0812">Transmembrane</keyword>
<dbReference type="EMBL" id="AJWK01018226">
    <property type="status" value="NOT_ANNOTATED_CDS"/>
    <property type="molecule type" value="Genomic_DNA"/>
</dbReference>
<dbReference type="GO" id="GO:0007219">
    <property type="term" value="P:Notch signaling pathway"/>
    <property type="evidence" value="ECO:0007669"/>
    <property type="project" value="TreeGrafter"/>
</dbReference>
<feature type="compositionally biased region" description="Basic and acidic residues" evidence="5">
    <location>
        <begin position="222"/>
        <end position="246"/>
    </location>
</feature>
<keyword evidence="4" id="KW-0862">Zinc</keyword>
<feature type="transmembrane region" description="Helical" evidence="6">
    <location>
        <begin position="786"/>
        <end position="804"/>
    </location>
</feature>
<dbReference type="GO" id="GO:0006509">
    <property type="term" value="P:membrane protein ectodomain proteolysis"/>
    <property type="evidence" value="ECO:0007669"/>
    <property type="project" value="TreeGrafter"/>
</dbReference>
<feature type="region of interest" description="Disordered" evidence="5">
    <location>
        <begin position="188"/>
        <end position="258"/>
    </location>
</feature>
<dbReference type="SMART" id="SM00050">
    <property type="entry name" value="DISIN"/>
    <property type="match status" value="1"/>
</dbReference>
<dbReference type="EnsemblMetazoa" id="LLOJ005743-RA">
    <property type="protein sequence ID" value="LLOJ005743-PA"/>
    <property type="gene ID" value="LLOJ005743"/>
</dbReference>
<evidence type="ECO:0000256" key="6">
    <source>
        <dbReference type="SAM" id="Phobius"/>
    </source>
</evidence>
<feature type="transmembrane region" description="Helical" evidence="6">
    <location>
        <begin position="692"/>
        <end position="714"/>
    </location>
</feature>
<dbReference type="EMBL" id="AJWK01018228">
    <property type="status" value="NOT_ANNOTATED_CDS"/>
    <property type="molecule type" value="Genomic_DNA"/>
</dbReference>
<proteinExistence type="predicted"/>
<feature type="binding site" evidence="4">
    <location>
        <position position="390"/>
    </location>
    <ligand>
        <name>Zn(2+)</name>
        <dbReference type="ChEBI" id="CHEBI:29105"/>
        <note>catalytic</note>
    </ligand>
</feature>
<dbReference type="Pfam" id="PF13574">
    <property type="entry name" value="Reprolysin_2"/>
    <property type="match status" value="1"/>
</dbReference>
<accession>A0A1B0CM55</accession>
<evidence type="ECO:0000313" key="9">
    <source>
        <dbReference type="EnsemblMetazoa" id="LLOJ005743-PA"/>
    </source>
</evidence>
<feature type="compositionally biased region" description="Low complexity" evidence="5">
    <location>
        <begin position="864"/>
        <end position="891"/>
    </location>
</feature>
<evidence type="ECO:0000259" key="7">
    <source>
        <dbReference type="PROSITE" id="PS50214"/>
    </source>
</evidence>
<evidence type="ECO:0000313" key="10">
    <source>
        <dbReference type="Proteomes" id="UP000092461"/>
    </source>
</evidence>
<evidence type="ECO:0000256" key="1">
    <source>
        <dbReference type="ARBA" id="ARBA00001809"/>
    </source>
</evidence>
<comment type="caution">
    <text evidence="4">Lacks conserved residue(s) required for the propagation of feature annotation.</text>
</comment>
<evidence type="ECO:0000256" key="5">
    <source>
        <dbReference type="SAM" id="MobiDB-lite"/>
    </source>
</evidence>
<feature type="binding site" evidence="4">
    <location>
        <position position="386"/>
    </location>
    <ligand>
        <name>Zn(2+)</name>
        <dbReference type="ChEBI" id="CHEBI:29105"/>
        <note>catalytic</note>
    </ligand>
</feature>
<dbReference type="InterPro" id="IPR036436">
    <property type="entry name" value="Disintegrin_dom_sf"/>
</dbReference>
<dbReference type="EMBL" id="AJWK01018225">
    <property type="status" value="NOT_ANNOTATED_CDS"/>
    <property type="molecule type" value="Genomic_DNA"/>
</dbReference>